<gene>
    <name evidence="1" type="ORF">DPMN_125128</name>
</gene>
<keyword evidence="2" id="KW-1185">Reference proteome</keyword>
<protein>
    <submittedName>
        <fullName evidence="1">Uncharacterized protein</fullName>
    </submittedName>
</protein>
<reference evidence="1" key="1">
    <citation type="journal article" date="2019" name="bioRxiv">
        <title>The Genome of the Zebra Mussel, Dreissena polymorpha: A Resource for Invasive Species Research.</title>
        <authorList>
            <person name="McCartney M.A."/>
            <person name="Auch B."/>
            <person name="Kono T."/>
            <person name="Mallez S."/>
            <person name="Zhang Y."/>
            <person name="Obille A."/>
            <person name="Becker A."/>
            <person name="Abrahante J.E."/>
            <person name="Garbe J."/>
            <person name="Badalamenti J.P."/>
            <person name="Herman A."/>
            <person name="Mangelson H."/>
            <person name="Liachko I."/>
            <person name="Sullivan S."/>
            <person name="Sone E.D."/>
            <person name="Koren S."/>
            <person name="Silverstein K.A.T."/>
            <person name="Beckman K.B."/>
            <person name="Gohl D.M."/>
        </authorList>
    </citation>
    <scope>NUCLEOTIDE SEQUENCE</scope>
    <source>
        <strain evidence="1">Duluth1</strain>
        <tissue evidence="1">Whole animal</tissue>
    </source>
</reference>
<accession>A0A9D4GUK1</accession>
<comment type="caution">
    <text evidence="1">The sequence shown here is derived from an EMBL/GenBank/DDBJ whole genome shotgun (WGS) entry which is preliminary data.</text>
</comment>
<sequence length="70" mass="7605">MPATTVTTYISDIACAHSLKQVNETIKSFLVVKALEGLRRKTGGTKADIRAPIATTKNVSKFDKNLPKCI</sequence>
<evidence type="ECO:0000313" key="1">
    <source>
        <dbReference type="EMBL" id="KAH3823330.1"/>
    </source>
</evidence>
<dbReference type="EMBL" id="JAIWYP010000005">
    <property type="protein sequence ID" value="KAH3823330.1"/>
    <property type="molecule type" value="Genomic_DNA"/>
</dbReference>
<name>A0A9D4GUK1_DREPO</name>
<organism evidence="1 2">
    <name type="scientific">Dreissena polymorpha</name>
    <name type="common">Zebra mussel</name>
    <name type="synonym">Mytilus polymorpha</name>
    <dbReference type="NCBI Taxonomy" id="45954"/>
    <lineage>
        <taxon>Eukaryota</taxon>
        <taxon>Metazoa</taxon>
        <taxon>Spiralia</taxon>
        <taxon>Lophotrochozoa</taxon>
        <taxon>Mollusca</taxon>
        <taxon>Bivalvia</taxon>
        <taxon>Autobranchia</taxon>
        <taxon>Heteroconchia</taxon>
        <taxon>Euheterodonta</taxon>
        <taxon>Imparidentia</taxon>
        <taxon>Neoheterodontei</taxon>
        <taxon>Myida</taxon>
        <taxon>Dreissenoidea</taxon>
        <taxon>Dreissenidae</taxon>
        <taxon>Dreissena</taxon>
    </lineage>
</organism>
<dbReference type="Proteomes" id="UP000828390">
    <property type="component" value="Unassembled WGS sequence"/>
</dbReference>
<reference evidence="1" key="2">
    <citation type="submission" date="2020-11" db="EMBL/GenBank/DDBJ databases">
        <authorList>
            <person name="McCartney M.A."/>
            <person name="Auch B."/>
            <person name="Kono T."/>
            <person name="Mallez S."/>
            <person name="Becker A."/>
            <person name="Gohl D.M."/>
            <person name="Silverstein K.A.T."/>
            <person name="Koren S."/>
            <person name="Bechman K.B."/>
            <person name="Herman A."/>
            <person name="Abrahante J.E."/>
            <person name="Garbe J."/>
        </authorList>
    </citation>
    <scope>NUCLEOTIDE SEQUENCE</scope>
    <source>
        <strain evidence="1">Duluth1</strain>
        <tissue evidence="1">Whole animal</tissue>
    </source>
</reference>
<proteinExistence type="predicted"/>
<dbReference type="AlphaFoldDB" id="A0A9D4GUK1"/>
<evidence type="ECO:0000313" key="2">
    <source>
        <dbReference type="Proteomes" id="UP000828390"/>
    </source>
</evidence>